<protein>
    <submittedName>
        <fullName evidence="2">Uncharacterized protein</fullName>
    </submittedName>
</protein>
<dbReference type="HOGENOM" id="CLU_2003850_0_0_1"/>
<feature type="region of interest" description="Disordered" evidence="1">
    <location>
        <begin position="1"/>
        <end position="21"/>
    </location>
</feature>
<gene>
    <name evidence="2" type="ORF">DOTSEDRAFT_18947</name>
</gene>
<accession>N1PY07</accession>
<keyword evidence="3" id="KW-1185">Reference proteome</keyword>
<sequence>MAMERPTAGSEYDDSGSMASSSFADITSTCTQGSASMNTALDSLDDYIASHYPDFTFAPMVHADDGGDSRLGSITDLPPAVVQPLWRWVLYGRCGLYGQYRELLGVWGDNRKDAAKKRRAIEIS</sequence>
<reference evidence="3" key="1">
    <citation type="journal article" date="2012" name="PLoS Genet.">
        <title>The genomes of the fungal plant pathogens Cladosporium fulvum and Dothistroma septosporum reveal adaptation to different hosts and lifestyles but also signatures of common ancestry.</title>
        <authorList>
            <person name="de Wit P.J.G.M."/>
            <person name="van der Burgt A."/>
            <person name="Oekmen B."/>
            <person name="Stergiopoulos I."/>
            <person name="Abd-Elsalam K.A."/>
            <person name="Aerts A.L."/>
            <person name="Bahkali A.H."/>
            <person name="Beenen H.G."/>
            <person name="Chettri P."/>
            <person name="Cox M.P."/>
            <person name="Datema E."/>
            <person name="de Vries R.P."/>
            <person name="Dhillon B."/>
            <person name="Ganley A.R."/>
            <person name="Griffiths S.A."/>
            <person name="Guo Y."/>
            <person name="Hamelin R.C."/>
            <person name="Henrissat B."/>
            <person name="Kabir M.S."/>
            <person name="Jashni M.K."/>
            <person name="Kema G."/>
            <person name="Klaubauf S."/>
            <person name="Lapidus A."/>
            <person name="Levasseur A."/>
            <person name="Lindquist E."/>
            <person name="Mehrabi R."/>
            <person name="Ohm R.A."/>
            <person name="Owen T.J."/>
            <person name="Salamov A."/>
            <person name="Schwelm A."/>
            <person name="Schijlen E."/>
            <person name="Sun H."/>
            <person name="van den Burg H.A."/>
            <person name="van Ham R.C.H.J."/>
            <person name="Zhang S."/>
            <person name="Goodwin S.B."/>
            <person name="Grigoriev I.V."/>
            <person name="Collemare J."/>
            <person name="Bradshaw R.E."/>
        </authorList>
    </citation>
    <scope>NUCLEOTIDE SEQUENCE [LARGE SCALE GENOMIC DNA]</scope>
    <source>
        <strain evidence="3">NZE10 / CBS 128990</strain>
    </source>
</reference>
<evidence type="ECO:0000256" key="1">
    <source>
        <dbReference type="SAM" id="MobiDB-lite"/>
    </source>
</evidence>
<reference evidence="2 3" key="2">
    <citation type="journal article" date="2012" name="PLoS Pathog.">
        <title>Diverse lifestyles and strategies of plant pathogenesis encoded in the genomes of eighteen Dothideomycetes fungi.</title>
        <authorList>
            <person name="Ohm R.A."/>
            <person name="Feau N."/>
            <person name="Henrissat B."/>
            <person name="Schoch C.L."/>
            <person name="Horwitz B.A."/>
            <person name="Barry K.W."/>
            <person name="Condon B.J."/>
            <person name="Copeland A.C."/>
            <person name="Dhillon B."/>
            <person name="Glaser F."/>
            <person name="Hesse C.N."/>
            <person name="Kosti I."/>
            <person name="LaButti K."/>
            <person name="Lindquist E.A."/>
            <person name="Lucas S."/>
            <person name="Salamov A.A."/>
            <person name="Bradshaw R.E."/>
            <person name="Ciuffetti L."/>
            <person name="Hamelin R.C."/>
            <person name="Kema G.H.J."/>
            <person name="Lawrence C."/>
            <person name="Scott J.A."/>
            <person name="Spatafora J.W."/>
            <person name="Turgeon B.G."/>
            <person name="de Wit P.J.G.M."/>
            <person name="Zhong S."/>
            <person name="Goodwin S.B."/>
            <person name="Grigoriev I.V."/>
        </authorList>
    </citation>
    <scope>NUCLEOTIDE SEQUENCE [LARGE SCALE GENOMIC DNA]</scope>
    <source>
        <strain evidence="3">NZE10 / CBS 128990</strain>
    </source>
</reference>
<proteinExistence type="predicted"/>
<evidence type="ECO:0000313" key="3">
    <source>
        <dbReference type="Proteomes" id="UP000016933"/>
    </source>
</evidence>
<organism evidence="2 3">
    <name type="scientific">Dothistroma septosporum (strain NZE10 / CBS 128990)</name>
    <name type="common">Red band needle blight fungus</name>
    <name type="synonym">Mycosphaerella pini</name>
    <dbReference type="NCBI Taxonomy" id="675120"/>
    <lineage>
        <taxon>Eukaryota</taxon>
        <taxon>Fungi</taxon>
        <taxon>Dikarya</taxon>
        <taxon>Ascomycota</taxon>
        <taxon>Pezizomycotina</taxon>
        <taxon>Dothideomycetes</taxon>
        <taxon>Dothideomycetidae</taxon>
        <taxon>Mycosphaerellales</taxon>
        <taxon>Mycosphaerellaceae</taxon>
        <taxon>Dothistroma</taxon>
    </lineage>
</organism>
<dbReference type="EMBL" id="KB446535">
    <property type="protein sequence ID" value="EME48411.1"/>
    <property type="molecule type" value="Genomic_DNA"/>
</dbReference>
<dbReference type="Proteomes" id="UP000016933">
    <property type="component" value="Unassembled WGS sequence"/>
</dbReference>
<name>N1PY07_DOTSN</name>
<evidence type="ECO:0000313" key="2">
    <source>
        <dbReference type="EMBL" id="EME48411.1"/>
    </source>
</evidence>
<dbReference type="AlphaFoldDB" id="N1PY07"/>